<gene>
    <name evidence="3" type="ordered locus">Psed_5636</name>
</gene>
<evidence type="ECO:0000313" key="3">
    <source>
        <dbReference type="EMBL" id="AEA27764.1"/>
    </source>
</evidence>
<evidence type="ECO:0000256" key="2">
    <source>
        <dbReference type="SAM" id="Phobius"/>
    </source>
</evidence>
<organism evidence="3 4">
    <name type="scientific">Pseudonocardia dioxanivorans (strain ATCC 55486 / DSM 44775 / JCM 13855 / CB1190)</name>
    <dbReference type="NCBI Taxonomy" id="675635"/>
    <lineage>
        <taxon>Bacteria</taxon>
        <taxon>Bacillati</taxon>
        <taxon>Actinomycetota</taxon>
        <taxon>Actinomycetes</taxon>
        <taxon>Pseudonocardiales</taxon>
        <taxon>Pseudonocardiaceae</taxon>
        <taxon>Pseudonocardia</taxon>
    </lineage>
</organism>
<dbReference type="eggNOG" id="ENOG50348T2">
    <property type="taxonomic scope" value="Bacteria"/>
</dbReference>
<accession>F4CZT8</accession>
<evidence type="ECO:0000313" key="4">
    <source>
        <dbReference type="Proteomes" id="UP000007809"/>
    </source>
</evidence>
<feature type="compositionally biased region" description="Low complexity" evidence="1">
    <location>
        <begin position="134"/>
        <end position="143"/>
    </location>
</feature>
<evidence type="ECO:0000256" key="1">
    <source>
        <dbReference type="SAM" id="MobiDB-lite"/>
    </source>
</evidence>
<feature type="compositionally biased region" description="Pro residues" evidence="1">
    <location>
        <begin position="171"/>
        <end position="182"/>
    </location>
</feature>
<feature type="compositionally biased region" description="Low complexity" evidence="1">
    <location>
        <begin position="154"/>
        <end position="170"/>
    </location>
</feature>
<protein>
    <submittedName>
        <fullName evidence="3">Uncharacterized protein</fullName>
    </submittedName>
</protein>
<feature type="transmembrane region" description="Helical" evidence="2">
    <location>
        <begin position="432"/>
        <end position="451"/>
    </location>
</feature>
<feature type="region of interest" description="Disordered" evidence="1">
    <location>
        <begin position="1"/>
        <end position="398"/>
    </location>
</feature>
<keyword evidence="2" id="KW-1133">Transmembrane helix</keyword>
<dbReference type="Proteomes" id="UP000007809">
    <property type="component" value="Chromosome"/>
</dbReference>
<dbReference type="KEGG" id="pdx:Psed_5636"/>
<feature type="compositionally biased region" description="Acidic residues" evidence="1">
    <location>
        <begin position="385"/>
        <end position="397"/>
    </location>
</feature>
<keyword evidence="4" id="KW-1185">Reference proteome</keyword>
<feature type="compositionally biased region" description="Basic and acidic residues" evidence="1">
    <location>
        <begin position="214"/>
        <end position="259"/>
    </location>
</feature>
<proteinExistence type="predicted"/>
<feature type="compositionally biased region" description="Low complexity" evidence="1">
    <location>
        <begin position="63"/>
        <end position="79"/>
    </location>
</feature>
<sequence length="487" mass="51237">MSSDTDHPRQRTVAELLAENAGSTTGRRRRRREADDPGDGAAPDERGAPRTPAAERYPTDTVAPPAGRSGAPPSPGAARLAGYRGAQGIDRPAPAAERAAPERPPVRRPPIAGAATVPEVRPASLTPPAPPTVPEVRPASLAPPAAPAPPPTAPEAWGPEPGRAPQSGPAGAPPARPTPPPRTAGVDAYAPAARRPDEQRTPWVPDRATQQMPRVDRPDRRDPDRRDPDRRDPDRRDPDRRDPDRRDPDRRRPGRRDEDTGPIDAPRTGPGTPARRGADDGGPPTVLGAPPIDDTRADGGPPTQAAAFDPDDLDDSDHDSDHDDGLDGLTTALPAGGRRAAVDASADEDDPPQATTALRAPEQPTSAMRTPRRPGRDRPAGLDAGDAEDEELDDEPVEAAPQTWAAVIAQWIGGAVVGAGLWVGFAFLWMHLPVVALAAAVLVTVGLVLAVRAMLRDDDLKTTIFAVLVGLLLTVSPAILVLARQQV</sequence>
<feature type="compositionally biased region" description="Acidic residues" evidence="1">
    <location>
        <begin position="309"/>
        <end position="318"/>
    </location>
</feature>
<dbReference type="OrthoDB" id="3579920at2"/>
<keyword evidence="2" id="KW-0812">Transmembrane</keyword>
<name>F4CZT8_PSEUX</name>
<feature type="transmembrane region" description="Helical" evidence="2">
    <location>
        <begin position="463"/>
        <end position="483"/>
    </location>
</feature>
<dbReference type="STRING" id="675635.Psed_5636"/>
<feature type="transmembrane region" description="Helical" evidence="2">
    <location>
        <begin position="404"/>
        <end position="425"/>
    </location>
</feature>
<feature type="compositionally biased region" description="Pro residues" evidence="1">
    <location>
        <begin position="144"/>
        <end position="153"/>
    </location>
</feature>
<dbReference type="EMBL" id="CP002593">
    <property type="protein sequence ID" value="AEA27764.1"/>
    <property type="molecule type" value="Genomic_DNA"/>
</dbReference>
<dbReference type="HOGENOM" id="CLU_560042_0_0_11"/>
<keyword evidence="2" id="KW-0472">Membrane</keyword>
<dbReference type="RefSeq" id="WP_013677663.1">
    <property type="nucleotide sequence ID" value="NC_015312.1"/>
</dbReference>
<reference evidence="3 4" key="1">
    <citation type="journal article" date="2011" name="J. Bacteriol.">
        <title>Genome sequence of the 1,4-dioxane-degrading Pseudonocardia dioxanivorans strain CB1190.</title>
        <authorList>
            <person name="Sales C.M."/>
            <person name="Mahendra S."/>
            <person name="Grostern A."/>
            <person name="Parales R.E."/>
            <person name="Goodwin L.A."/>
            <person name="Woyke T."/>
            <person name="Nolan M."/>
            <person name="Lapidus A."/>
            <person name="Chertkov O."/>
            <person name="Ovchinnikova G."/>
            <person name="Sczyrba A."/>
            <person name="Alvarez-Cohen L."/>
        </authorList>
    </citation>
    <scope>NUCLEOTIDE SEQUENCE [LARGE SCALE GENOMIC DNA]</scope>
    <source>
        <strain evidence="4">ATCC 55486 / DSM 44775 / JCM 13855 / CB1190</strain>
    </source>
</reference>
<dbReference type="AlphaFoldDB" id="F4CZT8"/>